<dbReference type="OMA" id="CEFELAF"/>
<dbReference type="Pfam" id="PF20981">
    <property type="entry name" value="AAR2_1st"/>
    <property type="match status" value="1"/>
</dbReference>
<evidence type="ECO:0000256" key="2">
    <source>
        <dbReference type="SAM" id="MobiDB-lite"/>
    </source>
</evidence>
<keyword evidence="6" id="KW-1185">Reference proteome</keyword>
<dbReference type="PANTHER" id="PTHR12689:SF4">
    <property type="entry name" value="PROTEIN AAR2 HOMOLOG"/>
    <property type="match status" value="1"/>
</dbReference>
<evidence type="ECO:0000259" key="4">
    <source>
        <dbReference type="Pfam" id="PF20981"/>
    </source>
</evidence>
<dbReference type="Gene3D" id="1.25.40.550">
    <property type="entry name" value="Aar2, C-terminal domain-like"/>
    <property type="match status" value="1"/>
</dbReference>
<dbReference type="InterPro" id="IPR033648">
    <property type="entry name" value="AAR2_C"/>
</dbReference>
<feature type="compositionally biased region" description="Acidic residues" evidence="2">
    <location>
        <begin position="460"/>
        <end position="472"/>
    </location>
</feature>
<feature type="region of interest" description="Disordered" evidence="2">
    <location>
        <begin position="66"/>
        <end position="85"/>
    </location>
</feature>
<feature type="domain" description="AAR2 N-terminal" evidence="4">
    <location>
        <begin position="16"/>
        <end position="184"/>
    </location>
</feature>
<proteinExistence type="inferred from homology"/>
<evidence type="ECO:0000313" key="6">
    <source>
        <dbReference type="Proteomes" id="UP000009131"/>
    </source>
</evidence>
<dbReference type="GO" id="GO:0000244">
    <property type="term" value="P:spliceosomal tri-snRNP complex assembly"/>
    <property type="evidence" value="ECO:0007669"/>
    <property type="project" value="TreeGrafter"/>
</dbReference>
<dbReference type="CDD" id="cd13777">
    <property type="entry name" value="Aar2_N"/>
    <property type="match status" value="1"/>
</dbReference>
<feature type="domain" description="AAR2 C-terminal" evidence="3">
    <location>
        <begin position="246"/>
        <end position="431"/>
    </location>
</feature>
<dbReference type="Proteomes" id="UP000009131">
    <property type="component" value="Unassembled WGS sequence"/>
</dbReference>
<comment type="similarity">
    <text evidence="1">Belongs to the AAR2 family.</text>
</comment>
<sequence>MSGIDAAQARQLFDRGGFFLLSGLKQGSEFGVDGSLWTVRKFEGVKFLPAGLHLFIFSSSPALLKPKTDSDDEDQPSDAGALPGGGVEVRHGLLRFFEAGEAVSRAYDISSDALSGSMSAQLPEPDRPKKRARKLQILPTEIIARDQLRSVDEHLAPYPFKARHEAWTKMTSYIDKRCLARIVGMDERGDALVDAVMASSQDESEAQHPSLASAERRTTWGKQRDAAPTAVSQHARDEQSDAVLRFVKLDLKRSWRQGAVGAELTQDSRDKSGLLVRTVLQLGDPGQLLGELQLAFVLFTLVHNFSALDSWKSIVSLLCQSYSILGPAREDFDKRPVVPKYVALRMYQTFLSTVLPAQLASLRTEFFDEDLPGLDAFLHDELVRLRDTLRSLESAWSAPALPTNETGAWSDVCAGWQSLSVQTYERFGWELGSSSKPLPIPATSLRTPSKTQLHYNLLQDPDDDGYIEEGEDAPQLVETDG</sequence>
<dbReference type="InterPro" id="IPR038514">
    <property type="entry name" value="AAR2_C_sf"/>
</dbReference>
<dbReference type="InParanoid" id="G7DX81"/>
<feature type="compositionally biased region" description="Basic and acidic residues" evidence="2">
    <location>
        <begin position="214"/>
        <end position="225"/>
    </location>
</feature>
<reference evidence="5 6" key="1">
    <citation type="journal article" date="2011" name="J. Gen. Appl. Microbiol.">
        <title>Draft genome sequencing of the enigmatic basidiomycete Mixia osmundae.</title>
        <authorList>
            <person name="Nishida H."/>
            <person name="Nagatsuka Y."/>
            <person name="Sugiyama J."/>
        </authorList>
    </citation>
    <scope>NUCLEOTIDE SEQUENCE [LARGE SCALE GENOMIC DNA]</scope>
    <source>
        <strain evidence="6">CBS 9802 / IAM 14324 / JCM 22182 / KY 12970</strain>
    </source>
</reference>
<protein>
    <recommendedName>
        <fullName evidence="7">A1 cistron-splicing factor AAR2</fullName>
    </recommendedName>
</protein>
<evidence type="ECO:0000259" key="3">
    <source>
        <dbReference type="Pfam" id="PF05282"/>
    </source>
</evidence>
<gene>
    <name evidence="5" type="primary">Mo01846</name>
    <name evidence="5" type="ORF">E5Q_01846</name>
</gene>
<reference evidence="5 6" key="2">
    <citation type="journal article" date="2012" name="Open Biol.">
        <title>Characteristics of nucleosomes and linker DNA regions on the genome of the basidiomycete Mixia osmundae revealed by mono- and dinucleosome mapping.</title>
        <authorList>
            <person name="Nishida H."/>
            <person name="Kondo S."/>
            <person name="Matsumoto T."/>
            <person name="Suzuki Y."/>
            <person name="Yoshikawa H."/>
            <person name="Taylor T.D."/>
            <person name="Sugiyama J."/>
        </authorList>
    </citation>
    <scope>NUCLEOTIDE SEQUENCE [LARGE SCALE GENOMIC DNA]</scope>
    <source>
        <strain evidence="6">CBS 9802 / IAM 14324 / JCM 22182 / KY 12970</strain>
    </source>
</reference>
<dbReference type="STRING" id="764103.G7DX81"/>
<dbReference type="InterPro" id="IPR038516">
    <property type="entry name" value="AAR2_N_sf"/>
</dbReference>
<name>G7DX81_MIXOS</name>
<evidence type="ECO:0008006" key="7">
    <source>
        <dbReference type="Google" id="ProtNLM"/>
    </source>
</evidence>
<dbReference type="RefSeq" id="XP_014571240.1">
    <property type="nucleotide sequence ID" value="XM_014715754.1"/>
</dbReference>
<dbReference type="EMBL" id="BABT02000059">
    <property type="protein sequence ID" value="GAA95191.1"/>
    <property type="molecule type" value="Genomic_DNA"/>
</dbReference>
<dbReference type="Gene3D" id="2.60.34.20">
    <property type="match status" value="1"/>
</dbReference>
<dbReference type="InterPro" id="IPR007946">
    <property type="entry name" value="AAR2"/>
</dbReference>
<feature type="region of interest" description="Disordered" evidence="2">
    <location>
        <begin position="198"/>
        <end position="236"/>
    </location>
</feature>
<dbReference type="FunCoup" id="G7DX81">
    <property type="interactions" value="373"/>
</dbReference>
<dbReference type="eggNOG" id="KOG3937">
    <property type="taxonomic scope" value="Eukaryota"/>
</dbReference>
<evidence type="ECO:0000313" key="5">
    <source>
        <dbReference type="EMBL" id="GAA95191.1"/>
    </source>
</evidence>
<feature type="region of interest" description="Disordered" evidence="2">
    <location>
        <begin position="459"/>
        <end position="481"/>
    </location>
</feature>
<dbReference type="OrthoDB" id="201752at2759"/>
<evidence type="ECO:0000256" key="1">
    <source>
        <dbReference type="ARBA" id="ARBA00006281"/>
    </source>
</evidence>
<dbReference type="InterPro" id="IPR033647">
    <property type="entry name" value="Aar2_N"/>
</dbReference>
<accession>G7DX81</accession>
<dbReference type="PANTHER" id="PTHR12689">
    <property type="entry name" value="A1 CISTRON SPLICING FACTOR AAR2-RELATED"/>
    <property type="match status" value="1"/>
</dbReference>
<dbReference type="Pfam" id="PF05282">
    <property type="entry name" value="AAR2"/>
    <property type="match status" value="1"/>
</dbReference>
<dbReference type="HOGENOM" id="CLU_678237_0_0_1"/>
<comment type="caution">
    <text evidence="5">The sequence shown here is derived from an EMBL/GenBank/DDBJ whole genome shotgun (WGS) entry which is preliminary data.</text>
</comment>
<dbReference type="CDD" id="cd13778">
    <property type="entry name" value="Aar2_C"/>
    <property type="match status" value="1"/>
</dbReference>
<organism evidence="5 6">
    <name type="scientific">Mixia osmundae (strain CBS 9802 / IAM 14324 / JCM 22182 / KY 12970)</name>
    <dbReference type="NCBI Taxonomy" id="764103"/>
    <lineage>
        <taxon>Eukaryota</taxon>
        <taxon>Fungi</taxon>
        <taxon>Dikarya</taxon>
        <taxon>Basidiomycota</taxon>
        <taxon>Pucciniomycotina</taxon>
        <taxon>Mixiomycetes</taxon>
        <taxon>Mixiales</taxon>
        <taxon>Mixiaceae</taxon>
        <taxon>Mixia</taxon>
    </lineage>
</organism>
<dbReference type="AlphaFoldDB" id="G7DX81"/>